<dbReference type="Pfam" id="PF07521">
    <property type="entry name" value="RMMBL"/>
    <property type="match status" value="1"/>
</dbReference>
<dbReference type="AlphaFoldDB" id="A0A1S8DCI1"/>
<dbReference type="InterPro" id="IPR036866">
    <property type="entry name" value="RibonucZ/Hydroxyglut_hydro"/>
</dbReference>
<sequence length="467" mass="52180">MASVRFLGAAQEVTGSCHLLSSPAVGKVLLDCGMHQGGDAVDRLRDERFGFQPAEIDAVILSHAHIDHSGLLPKLVSEGFRGPIYCTRATADLLQVMLNDAAGLYERDLERENLRRARRGAPELQPAYTRADVERVFKQCAPQRYRETVALGEAGTLTLHDAGHILGSAIVELTLQEQGREKRLVFSGDLGKKDSVLLFDPEVLTRADVVMMEGTYGDRDHRTLGNTVEQFEQVLHEAWERGGNVMIPSFAVGRTQELLFYLGQLYQQGKLDNWEVFLDSPMAIEVTRLYDRWLSQLDCEGAKGLCSGDQTLLRDFLPRLRLTASTDESMMINKIKRGALIIAGSGMCTGGRIRHHFKQRIWDERNTLIFVGYQARNTLGRILVDGVKRIKLFREEYLVRAQIETLGGFSAHAGQTGLVDWVSHFETNPKVVLVHGEADALDALAKRLWDEHQIEAMIPTQGQSLAF</sequence>
<protein>
    <submittedName>
        <fullName evidence="4">MBL fold metallo-hydrolase</fullName>
    </submittedName>
</protein>
<evidence type="ECO:0000313" key="4">
    <source>
        <dbReference type="EMBL" id="ONM42691.1"/>
    </source>
</evidence>
<keyword evidence="5" id="KW-1185">Reference proteome</keyword>
<dbReference type="GO" id="GO:0004521">
    <property type="term" value="F:RNA endonuclease activity"/>
    <property type="evidence" value="ECO:0007669"/>
    <property type="project" value="TreeGrafter"/>
</dbReference>
<gene>
    <name evidence="4" type="ORF">BXT89_16645</name>
</gene>
<dbReference type="SMART" id="SM01027">
    <property type="entry name" value="Beta-Casp"/>
    <property type="match status" value="1"/>
</dbReference>
<feature type="domain" description="Beta-Casp" evidence="3">
    <location>
        <begin position="255"/>
        <end position="383"/>
    </location>
</feature>
<dbReference type="Gene3D" id="3.60.15.10">
    <property type="entry name" value="Ribonuclease Z/Hydroxyacylglutathione hydrolase-like"/>
    <property type="match status" value="1"/>
</dbReference>
<evidence type="ECO:0000259" key="3">
    <source>
        <dbReference type="SMART" id="SM01027"/>
    </source>
</evidence>
<comment type="caution">
    <text evidence="4">The sequence shown here is derived from an EMBL/GenBank/DDBJ whole genome shotgun (WGS) entry which is preliminary data.</text>
</comment>
<name>A0A1S8DCI1_9GAMM</name>
<dbReference type="Pfam" id="PF10996">
    <property type="entry name" value="Beta-Casp"/>
    <property type="match status" value="1"/>
</dbReference>
<dbReference type="InterPro" id="IPR022712">
    <property type="entry name" value="Beta_Casp"/>
</dbReference>
<feature type="domain" description="Metallo-beta-lactamase" evidence="2">
    <location>
        <begin position="14"/>
        <end position="239"/>
    </location>
</feature>
<dbReference type="SUPFAM" id="SSF56281">
    <property type="entry name" value="Metallo-hydrolase/oxidoreductase"/>
    <property type="match status" value="1"/>
</dbReference>
<dbReference type="InterPro" id="IPR050698">
    <property type="entry name" value="MBL"/>
</dbReference>
<dbReference type="Gene3D" id="3.40.50.10890">
    <property type="match status" value="1"/>
</dbReference>
<dbReference type="InterPro" id="IPR001279">
    <property type="entry name" value="Metallo-B-lactamas"/>
</dbReference>
<dbReference type="SMART" id="SM00849">
    <property type="entry name" value="Lactamase_B"/>
    <property type="match status" value="1"/>
</dbReference>
<dbReference type="PANTHER" id="PTHR11203:SF37">
    <property type="entry name" value="INTEGRATOR COMPLEX SUBUNIT 11"/>
    <property type="match status" value="1"/>
</dbReference>
<proteinExistence type="predicted"/>
<dbReference type="EMBL" id="MUBC01000052">
    <property type="protein sequence ID" value="ONM42691.1"/>
    <property type="molecule type" value="Genomic_DNA"/>
</dbReference>
<dbReference type="OrthoDB" id="9803916at2"/>
<dbReference type="InterPro" id="IPR011108">
    <property type="entry name" value="RMMBL"/>
</dbReference>
<dbReference type="CDD" id="cd16295">
    <property type="entry name" value="TTHA0252-CPSF-like_MBL-fold"/>
    <property type="match status" value="1"/>
</dbReference>
<dbReference type="STRING" id="254161.SAMN05216256_11120"/>
<dbReference type="PANTHER" id="PTHR11203">
    <property type="entry name" value="CLEAVAGE AND POLYADENYLATION SPECIFICITY FACTOR FAMILY MEMBER"/>
    <property type="match status" value="1"/>
</dbReference>
<keyword evidence="1 4" id="KW-0378">Hydrolase</keyword>
<reference evidence="4 5" key="1">
    <citation type="submission" date="2017-01" db="EMBL/GenBank/DDBJ databases">
        <title>Draft genome sequence of Pseudomonas pachastrellae type strain CCUG 46540T from a deep sea.</title>
        <authorList>
            <person name="Gomila M."/>
            <person name="Mulet M."/>
            <person name="Lalucat J."/>
            <person name="Garcia-Valdes E."/>
        </authorList>
    </citation>
    <scope>NUCLEOTIDE SEQUENCE [LARGE SCALE GENOMIC DNA]</scope>
    <source>
        <strain evidence="4 5">CCUG 46540</strain>
    </source>
</reference>
<dbReference type="Proteomes" id="UP000242847">
    <property type="component" value="Unassembled WGS sequence"/>
</dbReference>
<dbReference type="RefSeq" id="WP_083728886.1">
    <property type="nucleotide sequence ID" value="NZ_FOUD01000011.1"/>
</dbReference>
<dbReference type="Pfam" id="PF00753">
    <property type="entry name" value="Lactamase_B"/>
    <property type="match status" value="1"/>
</dbReference>
<accession>A0A1S8DCI1</accession>
<evidence type="ECO:0000313" key="5">
    <source>
        <dbReference type="Proteomes" id="UP000242847"/>
    </source>
</evidence>
<evidence type="ECO:0000256" key="1">
    <source>
        <dbReference type="ARBA" id="ARBA00022801"/>
    </source>
</evidence>
<evidence type="ECO:0000259" key="2">
    <source>
        <dbReference type="SMART" id="SM00849"/>
    </source>
</evidence>
<dbReference type="GO" id="GO:0016787">
    <property type="term" value="F:hydrolase activity"/>
    <property type="evidence" value="ECO:0007669"/>
    <property type="project" value="UniProtKB-KW"/>
</dbReference>
<organism evidence="4 5">
    <name type="scientific">Halopseudomonas pachastrellae</name>
    <dbReference type="NCBI Taxonomy" id="254161"/>
    <lineage>
        <taxon>Bacteria</taxon>
        <taxon>Pseudomonadati</taxon>
        <taxon>Pseudomonadota</taxon>
        <taxon>Gammaproteobacteria</taxon>
        <taxon>Pseudomonadales</taxon>
        <taxon>Pseudomonadaceae</taxon>
        <taxon>Halopseudomonas</taxon>
    </lineage>
</organism>